<reference evidence="5 6" key="1">
    <citation type="submission" date="2018-04" db="EMBL/GenBank/DDBJ databases">
        <title>Genomic Encyclopedia of Archaeal and Bacterial Type Strains, Phase II (KMG-II): from individual species to whole genera.</title>
        <authorList>
            <person name="Goeker M."/>
        </authorList>
    </citation>
    <scope>NUCLEOTIDE SEQUENCE [LARGE SCALE GENOMIC DNA]</scope>
    <source>
        <strain evidence="5 6">DSM 26809</strain>
    </source>
</reference>
<dbReference type="Pfam" id="PF00109">
    <property type="entry name" value="ketoacyl-synt"/>
    <property type="match status" value="1"/>
</dbReference>
<dbReference type="InterPro" id="IPR020841">
    <property type="entry name" value="PKS_Beta-ketoAc_synthase_dom"/>
</dbReference>
<evidence type="ECO:0000256" key="3">
    <source>
        <dbReference type="RuleBase" id="RU003694"/>
    </source>
</evidence>
<sequence length="386" mass="40479">MGIISAIGTSVADCRAALVSGRSGIVQPNGLLSRYTHLPAGRVSLTDNQLKEQLGITDASVNRTTLLALHALNQAVAQADLTSTDLAEPGSALIVASTIGGVSLTDEIYQNGHGDGADATFLNAYGYSSVADYLQRKLNIGGVTDTINTACSSSANAIIYGYRLLKNGFARRAIVGGADCLSKFTVNGFNALRILSDEPCRSFDANRKGLNLGEGAAFLILEREEDLAGKPVLAWVSGYGNANDAFHPSSLSAEGNGPFMAMQTALNVAGLQPEDIGYINAHGTGTENNDEAESQAMLRLFGRPPAFASTKTFTGHTLGAANAIETAFSILSLQHGEVYANLNFSTPAEPAQLTPVTEYYQTDLQHVMSNSFGFGGNCTSVIVSRA</sequence>
<dbReference type="Pfam" id="PF02801">
    <property type="entry name" value="Ketoacyl-synt_C"/>
    <property type="match status" value="1"/>
</dbReference>
<evidence type="ECO:0000313" key="5">
    <source>
        <dbReference type="EMBL" id="PTQ99676.1"/>
    </source>
</evidence>
<dbReference type="Gene3D" id="3.40.47.10">
    <property type="match status" value="1"/>
</dbReference>
<gene>
    <name evidence="5" type="ORF">C8P68_102504</name>
</gene>
<keyword evidence="2 3" id="KW-0808">Transferase</keyword>
<comment type="similarity">
    <text evidence="1 3">Belongs to the thiolase-like superfamily. Beta-ketoacyl-ACP synthases family.</text>
</comment>
<accession>A0A2T5JD40</accession>
<evidence type="ECO:0000313" key="6">
    <source>
        <dbReference type="Proteomes" id="UP000244168"/>
    </source>
</evidence>
<organism evidence="5 6">
    <name type="scientific">Mucilaginibacter yixingensis</name>
    <dbReference type="NCBI Taxonomy" id="1295612"/>
    <lineage>
        <taxon>Bacteria</taxon>
        <taxon>Pseudomonadati</taxon>
        <taxon>Bacteroidota</taxon>
        <taxon>Sphingobacteriia</taxon>
        <taxon>Sphingobacteriales</taxon>
        <taxon>Sphingobacteriaceae</taxon>
        <taxon>Mucilaginibacter</taxon>
    </lineage>
</organism>
<dbReference type="InterPro" id="IPR014031">
    <property type="entry name" value="Ketoacyl_synth_C"/>
</dbReference>
<dbReference type="InterPro" id="IPR000794">
    <property type="entry name" value="Beta-ketoacyl_synthase"/>
</dbReference>
<comment type="caution">
    <text evidence="5">The sequence shown here is derived from an EMBL/GenBank/DDBJ whole genome shotgun (WGS) entry which is preliminary data.</text>
</comment>
<dbReference type="GO" id="GO:0004315">
    <property type="term" value="F:3-oxoacyl-[acyl-carrier-protein] synthase activity"/>
    <property type="evidence" value="ECO:0007669"/>
    <property type="project" value="InterPro"/>
</dbReference>
<dbReference type="Proteomes" id="UP000244168">
    <property type="component" value="Unassembled WGS sequence"/>
</dbReference>
<dbReference type="GO" id="GO:0005829">
    <property type="term" value="C:cytosol"/>
    <property type="evidence" value="ECO:0007669"/>
    <property type="project" value="TreeGrafter"/>
</dbReference>
<dbReference type="InterPro" id="IPR014030">
    <property type="entry name" value="Ketoacyl_synth_N"/>
</dbReference>
<name>A0A2T5JD40_9SPHI</name>
<evidence type="ECO:0000256" key="1">
    <source>
        <dbReference type="ARBA" id="ARBA00008467"/>
    </source>
</evidence>
<dbReference type="PROSITE" id="PS00606">
    <property type="entry name" value="KS3_1"/>
    <property type="match status" value="1"/>
</dbReference>
<feature type="domain" description="Ketosynthase family 3 (KS3)" evidence="4">
    <location>
        <begin position="1"/>
        <end position="385"/>
    </location>
</feature>
<dbReference type="GO" id="GO:0006633">
    <property type="term" value="P:fatty acid biosynthetic process"/>
    <property type="evidence" value="ECO:0007669"/>
    <property type="project" value="InterPro"/>
</dbReference>
<dbReference type="EMBL" id="QAOQ01000002">
    <property type="protein sequence ID" value="PTQ99676.1"/>
    <property type="molecule type" value="Genomic_DNA"/>
</dbReference>
<dbReference type="InterPro" id="IPR016039">
    <property type="entry name" value="Thiolase-like"/>
</dbReference>
<dbReference type="AlphaFoldDB" id="A0A2T5JD40"/>
<dbReference type="PROSITE" id="PS52004">
    <property type="entry name" value="KS3_2"/>
    <property type="match status" value="1"/>
</dbReference>
<evidence type="ECO:0000259" key="4">
    <source>
        <dbReference type="PROSITE" id="PS52004"/>
    </source>
</evidence>
<keyword evidence="6" id="KW-1185">Reference proteome</keyword>
<dbReference type="SMART" id="SM00825">
    <property type="entry name" value="PKS_KS"/>
    <property type="match status" value="1"/>
</dbReference>
<dbReference type="PANTHER" id="PTHR11712">
    <property type="entry name" value="POLYKETIDE SYNTHASE-RELATED"/>
    <property type="match status" value="1"/>
</dbReference>
<dbReference type="CDD" id="cd00834">
    <property type="entry name" value="KAS_I_II"/>
    <property type="match status" value="1"/>
</dbReference>
<dbReference type="PANTHER" id="PTHR11712:SF320">
    <property type="entry name" value="BETA-KETOACYL SYNTHASE"/>
    <property type="match status" value="1"/>
</dbReference>
<protein>
    <submittedName>
        <fullName evidence="5">3-oxoacyl-(Acyl-carrier-protein) synthase</fullName>
    </submittedName>
</protein>
<dbReference type="SUPFAM" id="SSF53901">
    <property type="entry name" value="Thiolase-like"/>
    <property type="match status" value="2"/>
</dbReference>
<dbReference type="InterPro" id="IPR018201">
    <property type="entry name" value="Ketoacyl_synth_AS"/>
</dbReference>
<evidence type="ECO:0000256" key="2">
    <source>
        <dbReference type="ARBA" id="ARBA00022679"/>
    </source>
</evidence>
<proteinExistence type="inferred from homology"/>